<sequence>MRFAARQPRPPAMSWNCARECRRPRPMVAALPGYVQDARSADALARRRSGVDGLYVDAAGLSADGRDGRKNWRRQSVAAQVRRCDAPTRAARAWAAATLVCREGEQGIGTASALLWQICGGNMTNSGRARAAAALALLLLAGTLADANAPAGLAAGEATALCKLHLLLGAAADHAERLSTLAAEMAQRVSARQATAKEALIGVNTTQAGGVVKTLADLVGAGDLAKRELLDAVRTANSANREASHAEGALDSFLQTLAALITHGTQRDGKSCLVGAESVDTWTPAHDTTTVARKGTIKELRAAACAPASAYTQTAYKQAEKVTRDLANISSTIGIEETTGQIARGPTSEVGKQIERTAACPLLGTAGTAAGKGGLWSIGKEDVMLGLFVKLPKNAGDRSSAGKTLAVDKAAALRHGGTLATMAENLTQAIDATSTQGKMGQCSNAAKLLCDASTTDFDALVAGARAEAAAAAQQANEELAASEGPHDTEETGAEDQKSTPQGRRDTKQATKKSAQAGQNANTQAHKDADSATLGTYTQSAACGIAAALALTSANGNQRTLA</sequence>
<keyword evidence="3" id="KW-1185">Reference proteome</keyword>
<feature type="compositionally biased region" description="Polar residues" evidence="1">
    <location>
        <begin position="511"/>
        <end position="523"/>
    </location>
</feature>
<dbReference type="AlphaFoldDB" id="F9WSD3"/>
<gene>
    <name evidence="2" type="ORF">TvY486_0033060</name>
</gene>
<dbReference type="EMBL" id="CAEX01005642">
    <property type="protein sequence ID" value="CCD20472.1"/>
    <property type="molecule type" value="Genomic_DNA"/>
</dbReference>
<dbReference type="VEuPathDB" id="TriTrypDB:TvY486_0033060"/>
<organism evidence="2 3">
    <name type="scientific">Trypanosoma vivax (strain Y486)</name>
    <dbReference type="NCBI Taxonomy" id="1055687"/>
    <lineage>
        <taxon>Eukaryota</taxon>
        <taxon>Discoba</taxon>
        <taxon>Euglenozoa</taxon>
        <taxon>Kinetoplastea</taxon>
        <taxon>Metakinetoplastina</taxon>
        <taxon>Trypanosomatida</taxon>
        <taxon>Trypanosomatidae</taxon>
        <taxon>Trypanosoma</taxon>
        <taxon>Duttonella</taxon>
    </lineage>
</organism>
<evidence type="ECO:0000313" key="2">
    <source>
        <dbReference type="EMBL" id="CCD20472.1"/>
    </source>
</evidence>
<evidence type="ECO:0000313" key="3">
    <source>
        <dbReference type="Proteomes" id="UP000009027"/>
    </source>
</evidence>
<reference evidence="2 3" key="1">
    <citation type="journal article" date="2012" name="Proc. Natl. Acad. Sci. U.S.A.">
        <title>Antigenic diversity is generated by distinct evolutionary mechanisms in African trypanosome species.</title>
        <authorList>
            <person name="Jackson A.P."/>
            <person name="Berry A."/>
            <person name="Aslett M."/>
            <person name="Allison H.C."/>
            <person name="Burton P."/>
            <person name="Vavrova-Anderson J."/>
            <person name="Brown R."/>
            <person name="Browne H."/>
            <person name="Corton N."/>
            <person name="Hauser H."/>
            <person name="Gamble J."/>
            <person name="Gilderthorp R."/>
            <person name="Marcello L."/>
            <person name="McQuillan J."/>
            <person name="Otto T.D."/>
            <person name="Quail M.A."/>
            <person name="Sanders M.J."/>
            <person name="van Tonder A."/>
            <person name="Ginger M.L."/>
            <person name="Field M.C."/>
            <person name="Barry J.D."/>
            <person name="Hertz-Fowler C."/>
            <person name="Berriman M."/>
        </authorList>
    </citation>
    <scope>NUCLEOTIDE SEQUENCE</scope>
    <source>
        <strain evidence="2 3">Y486</strain>
    </source>
</reference>
<evidence type="ECO:0000256" key="1">
    <source>
        <dbReference type="SAM" id="MobiDB-lite"/>
    </source>
</evidence>
<accession>F9WSD3</accession>
<feature type="region of interest" description="Disordered" evidence="1">
    <location>
        <begin position="472"/>
        <end position="528"/>
    </location>
</feature>
<dbReference type="Proteomes" id="UP000009027">
    <property type="component" value="Unassembled WGS sequence"/>
</dbReference>
<proteinExistence type="predicted"/>
<protein>
    <submittedName>
        <fullName evidence="2">Uncharacterized protein</fullName>
    </submittedName>
</protein>
<feature type="compositionally biased region" description="Low complexity" evidence="1">
    <location>
        <begin position="472"/>
        <end position="483"/>
    </location>
</feature>
<feature type="compositionally biased region" description="Basic and acidic residues" evidence="1">
    <location>
        <begin position="484"/>
        <end position="508"/>
    </location>
</feature>
<name>F9WSD3_TRYVY</name>